<sequence length="142" mass="15715">MKQHLDRWIGGVIVSAVLITILALILWPIFTGYSAPSGVWLNGQKLMAMAGDEPISLTRVDEYNLVADRDWDIVIYDHPHPTELAVMGCALGDPIPLYLIQPEAAETDAMAITFHVAIPTQPDTRFVLLSVGGEHYVMFLKD</sequence>
<name>A0A0G1X7X7_UNCK3</name>
<protein>
    <submittedName>
        <fullName evidence="2">Uncharacterized protein</fullName>
    </submittedName>
</protein>
<dbReference type="EMBL" id="LCRB01000002">
    <property type="protein sequence ID" value="KKW26935.1"/>
    <property type="molecule type" value="Genomic_DNA"/>
</dbReference>
<dbReference type="Proteomes" id="UP000034913">
    <property type="component" value="Unassembled WGS sequence"/>
</dbReference>
<dbReference type="AlphaFoldDB" id="A0A0G1X7X7"/>
<gene>
    <name evidence="2" type="ORF">VF00_C0002G0260</name>
</gene>
<feature type="transmembrane region" description="Helical" evidence="1">
    <location>
        <begin position="12"/>
        <end position="30"/>
    </location>
</feature>
<proteinExistence type="predicted"/>
<organism evidence="2 3">
    <name type="scientific">candidate division Kazan bacterium GW2011_GWB1_52_7</name>
    <dbReference type="NCBI Taxonomy" id="1620414"/>
    <lineage>
        <taxon>Bacteria</taxon>
        <taxon>Bacteria division Kazan-3B-28</taxon>
    </lineage>
</organism>
<accession>A0A0G1X7X7</accession>
<reference evidence="2 3" key="1">
    <citation type="journal article" date="2015" name="Nature">
        <title>rRNA introns, odd ribosomes, and small enigmatic genomes across a large radiation of phyla.</title>
        <authorList>
            <person name="Brown C.T."/>
            <person name="Hug L.A."/>
            <person name="Thomas B.C."/>
            <person name="Sharon I."/>
            <person name="Castelle C.J."/>
            <person name="Singh A."/>
            <person name="Wilkins M.J."/>
            <person name="Williams K.H."/>
            <person name="Banfield J.F."/>
        </authorList>
    </citation>
    <scope>NUCLEOTIDE SEQUENCE [LARGE SCALE GENOMIC DNA]</scope>
</reference>
<keyword evidence="1" id="KW-1133">Transmembrane helix</keyword>
<evidence type="ECO:0000313" key="2">
    <source>
        <dbReference type="EMBL" id="KKW26935.1"/>
    </source>
</evidence>
<keyword evidence="1" id="KW-0472">Membrane</keyword>
<keyword evidence="1" id="KW-0812">Transmembrane</keyword>
<evidence type="ECO:0000313" key="3">
    <source>
        <dbReference type="Proteomes" id="UP000034913"/>
    </source>
</evidence>
<comment type="caution">
    <text evidence="2">The sequence shown here is derived from an EMBL/GenBank/DDBJ whole genome shotgun (WGS) entry which is preliminary data.</text>
</comment>
<evidence type="ECO:0000256" key="1">
    <source>
        <dbReference type="SAM" id="Phobius"/>
    </source>
</evidence>